<evidence type="ECO:0000256" key="1">
    <source>
        <dbReference type="ARBA" id="ARBA00022741"/>
    </source>
</evidence>
<dbReference type="Gene3D" id="3.10.20.30">
    <property type="match status" value="1"/>
</dbReference>
<gene>
    <name evidence="4" type="ORF">GCM10023175_14470</name>
</gene>
<evidence type="ECO:0000256" key="2">
    <source>
        <dbReference type="ARBA" id="ARBA00024200"/>
    </source>
</evidence>
<dbReference type="EMBL" id="BAABGT010000022">
    <property type="protein sequence ID" value="GAA4541051.1"/>
    <property type="molecule type" value="Genomic_DNA"/>
</dbReference>
<evidence type="ECO:0000256" key="3">
    <source>
        <dbReference type="ARBA" id="ARBA00024247"/>
    </source>
</evidence>
<keyword evidence="5" id="KW-1185">Reference proteome</keyword>
<dbReference type="InterPro" id="IPR016155">
    <property type="entry name" value="Mopterin_synth/thiamin_S_b"/>
</dbReference>
<proteinExistence type="inferred from homology"/>
<dbReference type="PANTHER" id="PTHR33359">
    <property type="entry name" value="MOLYBDOPTERIN SYNTHASE SULFUR CARRIER SUBUNIT"/>
    <property type="match status" value="1"/>
</dbReference>
<evidence type="ECO:0000313" key="4">
    <source>
        <dbReference type="EMBL" id="GAA4541051.1"/>
    </source>
</evidence>
<dbReference type="InterPro" id="IPR044672">
    <property type="entry name" value="MOCS2A"/>
</dbReference>
<dbReference type="Pfam" id="PF02597">
    <property type="entry name" value="ThiS"/>
    <property type="match status" value="1"/>
</dbReference>
<dbReference type="Proteomes" id="UP001501598">
    <property type="component" value="Unassembled WGS sequence"/>
</dbReference>
<evidence type="ECO:0000313" key="5">
    <source>
        <dbReference type="Proteomes" id="UP001501598"/>
    </source>
</evidence>
<dbReference type="CDD" id="cd00754">
    <property type="entry name" value="Ubl_MoaD"/>
    <property type="match status" value="1"/>
</dbReference>
<dbReference type="PANTHER" id="PTHR33359:SF1">
    <property type="entry name" value="MOLYBDOPTERIN SYNTHASE SULFUR CARRIER SUBUNIT"/>
    <property type="match status" value="1"/>
</dbReference>
<dbReference type="RefSeq" id="WP_345413980.1">
    <property type="nucleotide sequence ID" value="NZ_BAABGT010000022.1"/>
</dbReference>
<protein>
    <recommendedName>
        <fullName evidence="3">Molybdopterin synthase sulfur carrier subunit</fullName>
    </recommendedName>
</protein>
<accession>A0ABP8RK13</accession>
<sequence>MTQTLTRTVEVRYFAAARSAAGRDSETVDVPAGATVADLATLLTERNGPEFAKVVGRCSYLLDEVAVRDHDREIPQGAVVDVLPPFAGG</sequence>
<name>A0ABP8RK13_9PSEU</name>
<organism evidence="4 5">
    <name type="scientific">Pseudonocardia xishanensis</name>
    <dbReference type="NCBI Taxonomy" id="630995"/>
    <lineage>
        <taxon>Bacteria</taxon>
        <taxon>Bacillati</taxon>
        <taxon>Actinomycetota</taxon>
        <taxon>Actinomycetes</taxon>
        <taxon>Pseudonocardiales</taxon>
        <taxon>Pseudonocardiaceae</taxon>
        <taxon>Pseudonocardia</taxon>
    </lineage>
</organism>
<keyword evidence="1" id="KW-0547">Nucleotide-binding</keyword>
<dbReference type="SUPFAM" id="SSF54285">
    <property type="entry name" value="MoaD/ThiS"/>
    <property type="match status" value="1"/>
</dbReference>
<comment type="similarity">
    <text evidence="2">Belongs to the MoaD family.</text>
</comment>
<comment type="caution">
    <text evidence="4">The sequence shown here is derived from an EMBL/GenBank/DDBJ whole genome shotgun (WGS) entry which is preliminary data.</text>
</comment>
<dbReference type="InterPro" id="IPR012675">
    <property type="entry name" value="Beta-grasp_dom_sf"/>
</dbReference>
<reference evidence="5" key="1">
    <citation type="journal article" date="2019" name="Int. J. Syst. Evol. Microbiol.">
        <title>The Global Catalogue of Microorganisms (GCM) 10K type strain sequencing project: providing services to taxonomists for standard genome sequencing and annotation.</title>
        <authorList>
            <consortium name="The Broad Institute Genomics Platform"/>
            <consortium name="The Broad Institute Genome Sequencing Center for Infectious Disease"/>
            <person name="Wu L."/>
            <person name="Ma J."/>
        </authorList>
    </citation>
    <scope>NUCLEOTIDE SEQUENCE [LARGE SCALE GENOMIC DNA]</scope>
    <source>
        <strain evidence="5">JCM 17906</strain>
    </source>
</reference>
<dbReference type="InterPro" id="IPR003749">
    <property type="entry name" value="ThiS/MoaD-like"/>
</dbReference>